<dbReference type="AlphaFoldDB" id="A0A4D7AU75"/>
<evidence type="ECO:0000256" key="2">
    <source>
        <dbReference type="ARBA" id="ARBA00023125"/>
    </source>
</evidence>
<comment type="similarity">
    <text evidence="1">Belongs to the 'phage' integrase family.</text>
</comment>
<protein>
    <submittedName>
        <fullName evidence="6">Integrase</fullName>
    </submittedName>
</protein>
<accession>A0A4D7AU75</accession>
<dbReference type="InterPro" id="IPR004107">
    <property type="entry name" value="Integrase_SAM-like_N"/>
</dbReference>
<evidence type="ECO:0000256" key="3">
    <source>
        <dbReference type="ARBA" id="ARBA00023172"/>
    </source>
</evidence>
<evidence type="ECO:0000256" key="4">
    <source>
        <dbReference type="PROSITE-ProRule" id="PRU01248"/>
    </source>
</evidence>
<sequence>MQKENTMTVGRWCGRWFITNRHKWNGNTEGGYRNLIYSHIIPGIGSVALSDLTEQTITDFYETLRSQGLSARSVWCVHLLLRRCMDEAAQDQLIPYNPVRLCQEPKAEEYKTAPLRLGQLQRYLNAAEQLGVLPVIYTGLSSGLRQCELITLSWADFHIRCRYILKGQRLLTLNEKAAYLLTRISETSSSYVFQNPKTGVPYKLHEFYYLHKKILKQARLPWVAFRDLQRQCMEVGI</sequence>
<dbReference type="EMBL" id="CP034413">
    <property type="protein sequence ID" value="QCI58037.1"/>
    <property type="molecule type" value="Genomic_DNA"/>
</dbReference>
<dbReference type="InterPro" id="IPR013762">
    <property type="entry name" value="Integrase-like_cat_sf"/>
</dbReference>
<gene>
    <name evidence="6" type="ORF">EIO64_01360</name>
</gene>
<dbReference type="RefSeq" id="WP_136890705.1">
    <property type="nucleotide sequence ID" value="NZ_CP034413.3"/>
</dbReference>
<keyword evidence="3" id="KW-0233">DNA recombination</keyword>
<keyword evidence="2 4" id="KW-0238">DNA-binding</keyword>
<dbReference type="GO" id="GO:0003677">
    <property type="term" value="F:DNA binding"/>
    <property type="evidence" value="ECO:0007669"/>
    <property type="project" value="UniProtKB-UniRule"/>
</dbReference>
<evidence type="ECO:0000259" key="5">
    <source>
        <dbReference type="PROSITE" id="PS51900"/>
    </source>
</evidence>
<evidence type="ECO:0000313" key="6">
    <source>
        <dbReference type="EMBL" id="QCI58037.1"/>
    </source>
</evidence>
<dbReference type="Gene3D" id="1.10.150.130">
    <property type="match status" value="1"/>
</dbReference>
<evidence type="ECO:0000256" key="1">
    <source>
        <dbReference type="ARBA" id="ARBA00008857"/>
    </source>
</evidence>
<keyword evidence="7" id="KW-1185">Reference proteome</keyword>
<dbReference type="Proteomes" id="UP000298642">
    <property type="component" value="Chromosome"/>
</dbReference>
<dbReference type="InterPro" id="IPR010998">
    <property type="entry name" value="Integrase_recombinase_N"/>
</dbReference>
<proteinExistence type="inferred from homology"/>
<dbReference type="KEGG" id="obj:EIO64_01360"/>
<reference evidence="7" key="1">
    <citation type="submission" date="2018-12" db="EMBL/GenBank/DDBJ databases">
        <title>Dusodibacter welbiota gen. nov., sp. nov., isolated from human faeces and emended description of the Oscillibacter genus.</title>
        <authorList>
            <person name="Le Roy T."/>
            <person name="Van der Smissen P."/>
            <person name="Delzenne N."/>
            <person name="Muccioli G."/>
            <person name="Collet J.F."/>
            <person name="Cani P.D."/>
        </authorList>
    </citation>
    <scope>NUCLEOTIDE SEQUENCE [LARGE SCALE GENOMIC DNA]</scope>
    <source>
        <strain evidence="7">J115</strain>
    </source>
</reference>
<dbReference type="GO" id="GO:0006310">
    <property type="term" value="P:DNA recombination"/>
    <property type="evidence" value="ECO:0007669"/>
    <property type="project" value="UniProtKB-KW"/>
</dbReference>
<dbReference type="Pfam" id="PF14659">
    <property type="entry name" value="Phage_int_SAM_3"/>
    <property type="match status" value="1"/>
</dbReference>
<dbReference type="PROSITE" id="PS51900">
    <property type="entry name" value="CB"/>
    <property type="match status" value="1"/>
</dbReference>
<evidence type="ECO:0000313" key="7">
    <source>
        <dbReference type="Proteomes" id="UP000298642"/>
    </source>
</evidence>
<feature type="domain" description="Core-binding (CB)" evidence="5">
    <location>
        <begin position="7"/>
        <end position="89"/>
    </location>
</feature>
<dbReference type="Gene3D" id="1.10.443.10">
    <property type="entry name" value="Intergrase catalytic core"/>
    <property type="match status" value="1"/>
</dbReference>
<dbReference type="SUPFAM" id="SSF56349">
    <property type="entry name" value="DNA breaking-rejoining enzymes"/>
    <property type="match status" value="1"/>
</dbReference>
<organism evidence="6 7">
    <name type="scientific">Dysosmobacter welbionis</name>
    <dbReference type="NCBI Taxonomy" id="2093857"/>
    <lineage>
        <taxon>Bacteria</taxon>
        <taxon>Bacillati</taxon>
        <taxon>Bacillota</taxon>
        <taxon>Clostridia</taxon>
        <taxon>Eubacteriales</taxon>
        <taxon>Oscillospiraceae</taxon>
        <taxon>Dysosmobacter</taxon>
    </lineage>
</organism>
<name>A0A4D7AU75_9FIRM</name>
<dbReference type="GO" id="GO:0015074">
    <property type="term" value="P:DNA integration"/>
    <property type="evidence" value="ECO:0007669"/>
    <property type="project" value="InterPro"/>
</dbReference>
<dbReference type="InterPro" id="IPR011010">
    <property type="entry name" value="DNA_brk_join_enz"/>
</dbReference>
<dbReference type="InterPro" id="IPR044068">
    <property type="entry name" value="CB"/>
</dbReference>